<sequence>MAEADMATAVEFVREHEDGLKSISDRNNAVRILTRLQENGMKPKELILRAGYSPHSQFLTGWLLQKKGRR</sequence>
<dbReference type="Proteomes" id="UP000178612">
    <property type="component" value="Unassembled WGS sequence"/>
</dbReference>
<evidence type="ECO:0000313" key="1">
    <source>
        <dbReference type="EMBL" id="OHA91363.1"/>
    </source>
</evidence>
<dbReference type="AlphaFoldDB" id="A0A1G2T276"/>
<gene>
    <name evidence="1" type="ORF">A2758_02800</name>
</gene>
<organism evidence="1 2">
    <name type="scientific">Candidatus Zambryskibacteria bacterium RIFCSPHIGHO2_01_FULL_49_18</name>
    <dbReference type="NCBI Taxonomy" id="1802740"/>
    <lineage>
        <taxon>Bacteria</taxon>
        <taxon>Candidatus Zambryskiibacteriota</taxon>
    </lineage>
</organism>
<evidence type="ECO:0000313" key="2">
    <source>
        <dbReference type="Proteomes" id="UP000178612"/>
    </source>
</evidence>
<proteinExistence type="predicted"/>
<comment type="caution">
    <text evidence="1">The sequence shown here is derived from an EMBL/GenBank/DDBJ whole genome shotgun (WGS) entry which is preliminary data.</text>
</comment>
<protein>
    <submittedName>
        <fullName evidence="1">Uncharacterized protein</fullName>
    </submittedName>
</protein>
<name>A0A1G2T276_9BACT</name>
<dbReference type="EMBL" id="MHVJ01000013">
    <property type="protein sequence ID" value="OHA91363.1"/>
    <property type="molecule type" value="Genomic_DNA"/>
</dbReference>
<reference evidence="1 2" key="1">
    <citation type="journal article" date="2016" name="Nat. Commun.">
        <title>Thousands of microbial genomes shed light on interconnected biogeochemical processes in an aquifer system.</title>
        <authorList>
            <person name="Anantharaman K."/>
            <person name="Brown C.T."/>
            <person name="Hug L.A."/>
            <person name="Sharon I."/>
            <person name="Castelle C.J."/>
            <person name="Probst A.J."/>
            <person name="Thomas B.C."/>
            <person name="Singh A."/>
            <person name="Wilkins M.J."/>
            <person name="Karaoz U."/>
            <person name="Brodie E.L."/>
            <person name="Williams K.H."/>
            <person name="Hubbard S.S."/>
            <person name="Banfield J.F."/>
        </authorList>
    </citation>
    <scope>NUCLEOTIDE SEQUENCE [LARGE SCALE GENOMIC DNA]</scope>
</reference>
<accession>A0A1G2T276</accession>